<dbReference type="Proteomes" id="UP000245880">
    <property type="component" value="Unassembled WGS sequence"/>
</dbReference>
<name>A0A315ZXR0_9BACT</name>
<reference evidence="1 2" key="1">
    <citation type="submission" date="2018-03" db="EMBL/GenBank/DDBJ databases">
        <title>Genomic Encyclopedia of Archaeal and Bacterial Type Strains, Phase II (KMG-II): from individual species to whole genera.</title>
        <authorList>
            <person name="Goeker M."/>
        </authorList>
    </citation>
    <scope>NUCLEOTIDE SEQUENCE [LARGE SCALE GENOMIC DNA]</scope>
    <source>
        <strain evidence="1 2">DSM 100346</strain>
    </source>
</reference>
<evidence type="ECO:0000313" key="2">
    <source>
        <dbReference type="Proteomes" id="UP000245880"/>
    </source>
</evidence>
<keyword evidence="2" id="KW-1185">Reference proteome</keyword>
<gene>
    <name evidence="1" type="ORF">CLV98_1472</name>
</gene>
<feature type="non-terminal residue" evidence="1">
    <location>
        <position position="51"/>
    </location>
</feature>
<organism evidence="1 2">
    <name type="scientific">Dyadobacter jejuensis</name>
    <dbReference type="NCBI Taxonomy" id="1082580"/>
    <lineage>
        <taxon>Bacteria</taxon>
        <taxon>Pseudomonadati</taxon>
        <taxon>Bacteroidota</taxon>
        <taxon>Cytophagia</taxon>
        <taxon>Cytophagales</taxon>
        <taxon>Spirosomataceae</taxon>
        <taxon>Dyadobacter</taxon>
    </lineage>
</organism>
<comment type="caution">
    <text evidence="1">The sequence shown here is derived from an EMBL/GenBank/DDBJ whole genome shotgun (WGS) entry which is preliminary data.</text>
</comment>
<evidence type="ECO:0000313" key="1">
    <source>
        <dbReference type="EMBL" id="PWJ49304.1"/>
    </source>
</evidence>
<protein>
    <submittedName>
        <fullName evidence="1">Uncharacterized protein</fullName>
    </submittedName>
</protein>
<accession>A0A315ZXR0</accession>
<sequence>MRNRIDILVDGRPLDLFPGTSFTLERFNPVFDFGTVQGSKVYRFTVPFSPV</sequence>
<dbReference type="AlphaFoldDB" id="A0A315ZXR0"/>
<proteinExistence type="predicted"/>
<dbReference type="EMBL" id="QGDT01000047">
    <property type="protein sequence ID" value="PWJ49304.1"/>
    <property type="molecule type" value="Genomic_DNA"/>
</dbReference>